<dbReference type="InterPro" id="IPR052788">
    <property type="entry name" value="RING-type_E3_ligase_ATL"/>
</dbReference>
<evidence type="ECO:0000256" key="2">
    <source>
        <dbReference type="ARBA" id="ARBA00022771"/>
    </source>
</evidence>
<evidence type="ECO:0000256" key="1">
    <source>
        <dbReference type="ARBA" id="ARBA00022723"/>
    </source>
</evidence>
<dbReference type="Proteomes" id="UP000015101">
    <property type="component" value="Unassembled WGS sequence"/>
</dbReference>
<keyword evidence="8" id="KW-1185">Reference proteome</keyword>
<dbReference type="EnsemblMetazoa" id="HelroT177643">
    <property type="protein sequence ID" value="HelroP177643"/>
    <property type="gene ID" value="HelroG177643"/>
</dbReference>
<dbReference type="InParanoid" id="T1FBZ9"/>
<feature type="domain" description="RING-type" evidence="5">
    <location>
        <begin position="149"/>
        <end position="190"/>
    </location>
</feature>
<dbReference type="GO" id="GO:0006511">
    <property type="term" value="P:ubiquitin-dependent protein catabolic process"/>
    <property type="evidence" value="ECO:0000318"/>
    <property type="project" value="GO_Central"/>
</dbReference>
<evidence type="ECO:0000259" key="5">
    <source>
        <dbReference type="PROSITE" id="PS50089"/>
    </source>
</evidence>
<dbReference type="OrthoDB" id="1681166at2759"/>
<name>T1FBZ9_HELRO</name>
<dbReference type="Pfam" id="PF13639">
    <property type="entry name" value="zf-RING_2"/>
    <property type="match status" value="1"/>
</dbReference>
<dbReference type="GO" id="GO:0061630">
    <property type="term" value="F:ubiquitin protein ligase activity"/>
    <property type="evidence" value="ECO:0000318"/>
    <property type="project" value="GO_Central"/>
</dbReference>
<dbReference type="PANTHER" id="PTHR45798">
    <property type="entry name" value="RING-H2 FINGER PROTEIN ATL61-RELATED-RELATED"/>
    <property type="match status" value="1"/>
</dbReference>
<evidence type="ECO:0000313" key="6">
    <source>
        <dbReference type="EMBL" id="ESN97972.1"/>
    </source>
</evidence>
<dbReference type="CTD" id="20206348"/>
<dbReference type="EMBL" id="AMQM01006116">
    <property type="status" value="NOT_ANNOTATED_CDS"/>
    <property type="molecule type" value="Genomic_DNA"/>
</dbReference>
<evidence type="ECO:0000313" key="7">
    <source>
        <dbReference type="EnsemblMetazoa" id="HelroP177643"/>
    </source>
</evidence>
<dbReference type="EMBL" id="KB097269">
    <property type="protein sequence ID" value="ESN97972.1"/>
    <property type="molecule type" value="Genomic_DNA"/>
</dbReference>
<evidence type="ECO:0000256" key="4">
    <source>
        <dbReference type="PROSITE-ProRule" id="PRU00175"/>
    </source>
</evidence>
<reference evidence="7" key="3">
    <citation type="submission" date="2015-06" db="UniProtKB">
        <authorList>
            <consortium name="EnsemblMetazoa"/>
        </authorList>
    </citation>
    <scope>IDENTIFICATION</scope>
</reference>
<dbReference type="GO" id="GO:0008270">
    <property type="term" value="F:zinc ion binding"/>
    <property type="evidence" value="ECO:0007669"/>
    <property type="project" value="UniProtKB-KW"/>
</dbReference>
<keyword evidence="3" id="KW-0862">Zinc</keyword>
<dbReference type="KEGG" id="hro:HELRODRAFT_177643"/>
<accession>T1FBZ9</accession>
<keyword evidence="1" id="KW-0479">Metal-binding</keyword>
<sequence>MDHQEIIECGVKNIVDMYMDNFEKSQYAALMDEYTGLLKQIDKCVLTENEIDILAKCLACDVTLLDDQLKSITSITTDQLHKLMEELQNMHFSSVAEQAKKHKSALSLYSFGVLVKGRIVHTDKFYRNLADGKTYTLPYLKDKCMNEDCSICGEEFNERSIVCVVKCKHAFHPTCIHRWSMESSTCPYCRSDIVVSSLIDYRYETNVKKNGDVVAKITLTTI</sequence>
<proteinExistence type="predicted"/>
<dbReference type="RefSeq" id="XP_009024038.1">
    <property type="nucleotide sequence ID" value="XM_009025790.1"/>
</dbReference>
<protein>
    <recommendedName>
        <fullName evidence="5">RING-type domain-containing protein</fullName>
    </recommendedName>
</protein>
<dbReference type="Gene3D" id="3.30.40.10">
    <property type="entry name" value="Zinc/RING finger domain, C3HC4 (zinc finger)"/>
    <property type="match status" value="1"/>
</dbReference>
<dbReference type="SUPFAM" id="SSF57850">
    <property type="entry name" value="RING/U-box"/>
    <property type="match status" value="1"/>
</dbReference>
<dbReference type="STRING" id="6412.T1FBZ9"/>
<dbReference type="SMART" id="SM00184">
    <property type="entry name" value="RING"/>
    <property type="match status" value="1"/>
</dbReference>
<dbReference type="GO" id="GO:0005737">
    <property type="term" value="C:cytoplasm"/>
    <property type="evidence" value="ECO:0000318"/>
    <property type="project" value="GO_Central"/>
</dbReference>
<dbReference type="GeneID" id="20206348"/>
<gene>
    <name evidence="7" type="primary">20206348</name>
    <name evidence="6" type="ORF">HELRODRAFT_177643</name>
</gene>
<keyword evidence="2 4" id="KW-0863">Zinc-finger</keyword>
<reference evidence="8" key="1">
    <citation type="submission" date="2012-12" db="EMBL/GenBank/DDBJ databases">
        <authorList>
            <person name="Hellsten U."/>
            <person name="Grimwood J."/>
            <person name="Chapman J.A."/>
            <person name="Shapiro H."/>
            <person name="Aerts A."/>
            <person name="Otillar R.P."/>
            <person name="Terry A.Y."/>
            <person name="Boore J.L."/>
            <person name="Simakov O."/>
            <person name="Marletaz F."/>
            <person name="Cho S.-J."/>
            <person name="Edsinger-Gonzales E."/>
            <person name="Havlak P."/>
            <person name="Kuo D.-H."/>
            <person name="Larsson T."/>
            <person name="Lv J."/>
            <person name="Arendt D."/>
            <person name="Savage R."/>
            <person name="Osoegawa K."/>
            <person name="de Jong P."/>
            <person name="Lindberg D.R."/>
            <person name="Seaver E.C."/>
            <person name="Weisblat D.A."/>
            <person name="Putnam N.H."/>
            <person name="Grigoriev I.V."/>
            <person name="Rokhsar D.S."/>
        </authorList>
    </citation>
    <scope>NUCLEOTIDE SEQUENCE</scope>
</reference>
<dbReference type="InterPro" id="IPR001841">
    <property type="entry name" value="Znf_RING"/>
</dbReference>
<dbReference type="AlphaFoldDB" id="T1FBZ9"/>
<dbReference type="HOGENOM" id="CLU_081683_0_0_1"/>
<dbReference type="InterPro" id="IPR013083">
    <property type="entry name" value="Znf_RING/FYVE/PHD"/>
</dbReference>
<dbReference type="eggNOG" id="KOG0800">
    <property type="taxonomic scope" value="Eukaryota"/>
</dbReference>
<evidence type="ECO:0000256" key="3">
    <source>
        <dbReference type="ARBA" id="ARBA00022833"/>
    </source>
</evidence>
<dbReference type="PROSITE" id="PS50089">
    <property type="entry name" value="ZF_RING_2"/>
    <property type="match status" value="1"/>
</dbReference>
<organism evidence="7 8">
    <name type="scientific">Helobdella robusta</name>
    <name type="common">Californian leech</name>
    <dbReference type="NCBI Taxonomy" id="6412"/>
    <lineage>
        <taxon>Eukaryota</taxon>
        <taxon>Metazoa</taxon>
        <taxon>Spiralia</taxon>
        <taxon>Lophotrochozoa</taxon>
        <taxon>Annelida</taxon>
        <taxon>Clitellata</taxon>
        <taxon>Hirudinea</taxon>
        <taxon>Rhynchobdellida</taxon>
        <taxon>Glossiphoniidae</taxon>
        <taxon>Helobdella</taxon>
    </lineage>
</organism>
<evidence type="ECO:0000313" key="8">
    <source>
        <dbReference type="Proteomes" id="UP000015101"/>
    </source>
</evidence>
<dbReference type="PANTHER" id="PTHR45798:SF97">
    <property type="entry name" value="ALCOHOL-SENSITIVE RING FINGER PROTEIN 1"/>
    <property type="match status" value="1"/>
</dbReference>
<reference evidence="6 8" key="2">
    <citation type="journal article" date="2013" name="Nature">
        <title>Insights into bilaterian evolution from three spiralian genomes.</title>
        <authorList>
            <person name="Simakov O."/>
            <person name="Marletaz F."/>
            <person name="Cho S.J."/>
            <person name="Edsinger-Gonzales E."/>
            <person name="Havlak P."/>
            <person name="Hellsten U."/>
            <person name="Kuo D.H."/>
            <person name="Larsson T."/>
            <person name="Lv J."/>
            <person name="Arendt D."/>
            <person name="Savage R."/>
            <person name="Osoegawa K."/>
            <person name="de Jong P."/>
            <person name="Grimwood J."/>
            <person name="Chapman J.A."/>
            <person name="Shapiro H."/>
            <person name="Aerts A."/>
            <person name="Otillar R.P."/>
            <person name="Terry A.Y."/>
            <person name="Boore J.L."/>
            <person name="Grigoriev I.V."/>
            <person name="Lindberg D.R."/>
            <person name="Seaver E.C."/>
            <person name="Weisblat D.A."/>
            <person name="Putnam N.H."/>
            <person name="Rokhsar D.S."/>
        </authorList>
    </citation>
    <scope>NUCLEOTIDE SEQUENCE</scope>
</reference>